<dbReference type="Pfam" id="PF00239">
    <property type="entry name" value="Resolvase"/>
    <property type="match status" value="1"/>
</dbReference>
<evidence type="ECO:0000313" key="2">
    <source>
        <dbReference type="EMBL" id="AWK76346.1"/>
    </source>
</evidence>
<accession>A0A2S2C643</accession>
<name>A0A2S2C643_9NOCA</name>
<dbReference type="GO" id="GO:0000150">
    <property type="term" value="F:DNA strand exchange activity"/>
    <property type="evidence" value="ECO:0007669"/>
    <property type="project" value="InterPro"/>
</dbReference>
<dbReference type="EMBL" id="CP021355">
    <property type="protein sequence ID" value="AWK76346.1"/>
    <property type="molecule type" value="Genomic_DNA"/>
</dbReference>
<organism evidence="2 3">
    <name type="scientific">Rhodococcus oxybenzonivorans</name>
    <dbReference type="NCBI Taxonomy" id="1990687"/>
    <lineage>
        <taxon>Bacteria</taxon>
        <taxon>Bacillati</taxon>
        <taxon>Actinomycetota</taxon>
        <taxon>Actinomycetes</taxon>
        <taxon>Mycobacteriales</taxon>
        <taxon>Nocardiaceae</taxon>
        <taxon>Rhodococcus</taxon>
    </lineage>
</organism>
<proteinExistence type="predicted"/>
<dbReference type="KEGG" id="roz:CBI38_33435"/>
<dbReference type="GO" id="GO:0003677">
    <property type="term" value="F:DNA binding"/>
    <property type="evidence" value="ECO:0007669"/>
    <property type="project" value="InterPro"/>
</dbReference>
<feature type="domain" description="Resolvase/invertase-type recombinase catalytic" evidence="1">
    <location>
        <begin position="1"/>
        <end position="38"/>
    </location>
</feature>
<sequence>MDRYPSGATPSRPQLKDLLSHLREGDTVVVWRLANLVS</sequence>
<dbReference type="PROSITE" id="PS51736">
    <property type="entry name" value="RECOMBINASES_3"/>
    <property type="match status" value="1"/>
</dbReference>
<dbReference type="SUPFAM" id="SSF53041">
    <property type="entry name" value="Resolvase-like"/>
    <property type="match status" value="1"/>
</dbReference>
<keyword evidence="3" id="KW-1185">Reference proteome</keyword>
<dbReference type="Proteomes" id="UP000245711">
    <property type="component" value="Plasmid pRB98"/>
</dbReference>
<evidence type="ECO:0000313" key="3">
    <source>
        <dbReference type="Proteomes" id="UP000245711"/>
    </source>
</evidence>
<evidence type="ECO:0000259" key="1">
    <source>
        <dbReference type="PROSITE" id="PS51736"/>
    </source>
</evidence>
<gene>
    <name evidence="2" type="ORF">CBI38_33435</name>
</gene>
<dbReference type="Gene3D" id="3.40.50.1390">
    <property type="entry name" value="Resolvase, N-terminal catalytic domain"/>
    <property type="match status" value="1"/>
</dbReference>
<keyword evidence="2" id="KW-0614">Plasmid</keyword>
<dbReference type="AlphaFoldDB" id="A0A2S2C643"/>
<geneLocation type="plasmid" evidence="3">
    <name>prb98</name>
</geneLocation>
<dbReference type="InterPro" id="IPR006119">
    <property type="entry name" value="Resolv_N"/>
</dbReference>
<reference evidence="2 3" key="1">
    <citation type="submission" date="2017-05" db="EMBL/GenBank/DDBJ databases">
        <title>Isolation of Rhodococcus sp. S2-17 biodegrading of BP-3.</title>
        <authorList>
            <person name="Lee Y."/>
            <person name="Kim K.H."/>
            <person name="Chun B.H."/>
            <person name="Jung H.S."/>
            <person name="Jeon C.O."/>
        </authorList>
    </citation>
    <scope>NUCLEOTIDE SEQUENCE [LARGE SCALE GENOMIC DNA]</scope>
    <source>
        <strain evidence="2 3">S2-17</strain>
        <plasmid evidence="3">prb98</plasmid>
    </source>
</reference>
<protein>
    <recommendedName>
        <fullName evidence="1">Resolvase/invertase-type recombinase catalytic domain-containing protein</fullName>
    </recommendedName>
</protein>
<dbReference type="InterPro" id="IPR036162">
    <property type="entry name" value="Resolvase-like_N_sf"/>
</dbReference>